<accession>A0A8C2R9G1</accession>
<proteinExistence type="predicted"/>
<dbReference type="Ensembl" id="ENSCHIT00010035889.1">
    <property type="protein sequence ID" value="ENSCHIP00010025442.1"/>
    <property type="gene ID" value="ENSCHIG00010018922.1"/>
</dbReference>
<name>A0A8C2R9G1_CAPHI</name>
<dbReference type="InterPro" id="IPR006994">
    <property type="entry name" value="TCF25/Rqc1"/>
</dbReference>
<protein>
    <submittedName>
        <fullName evidence="1">Uncharacterized protein</fullName>
    </submittedName>
</protein>
<evidence type="ECO:0000313" key="1">
    <source>
        <dbReference type="Ensembl" id="ENSCHIP00010025442.1"/>
    </source>
</evidence>
<organism evidence="1">
    <name type="scientific">Capra hircus</name>
    <name type="common">Goat</name>
    <dbReference type="NCBI Taxonomy" id="9925"/>
    <lineage>
        <taxon>Eukaryota</taxon>
        <taxon>Metazoa</taxon>
        <taxon>Chordata</taxon>
        <taxon>Craniata</taxon>
        <taxon>Vertebrata</taxon>
        <taxon>Euteleostomi</taxon>
        <taxon>Mammalia</taxon>
        <taxon>Eutheria</taxon>
        <taxon>Laurasiatheria</taxon>
        <taxon>Artiodactyla</taxon>
        <taxon>Ruminantia</taxon>
        <taxon>Pecora</taxon>
        <taxon>Bovidae</taxon>
        <taxon>Caprinae</taxon>
        <taxon>Capra</taxon>
    </lineage>
</organism>
<dbReference type="Pfam" id="PF04910">
    <property type="entry name" value="Tcf25"/>
    <property type="match status" value="1"/>
</dbReference>
<dbReference type="PANTHER" id="PTHR22684:SF0">
    <property type="entry name" value="RIBOSOME QUALITY CONTROL COMPLEX SUBUNIT TCF25"/>
    <property type="match status" value="1"/>
</dbReference>
<reference evidence="1" key="1">
    <citation type="submission" date="2019-03" db="EMBL/GenBank/DDBJ databases">
        <title>Genome sequencing and reference-guided assembly of Black Bengal Goat (Capra hircus).</title>
        <authorList>
            <person name="Siddiki A.Z."/>
            <person name="Baten A."/>
            <person name="Billah M."/>
            <person name="Alam M.A.U."/>
            <person name="Shawrob K.S.M."/>
            <person name="Saha S."/>
            <person name="Chowdhury M."/>
            <person name="Rahman A.H."/>
            <person name="Stear M."/>
            <person name="Miah G."/>
            <person name="Das G.B."/>
            <person name="Hossain M.M."/>
            <person name="Kumkum M."/>
            <person name="Islam M.S."/>
            <person name="Mollah A.M."/>
            <person name="Ahsan A."/>
            <person name="Tusar F."/>
            <person name="Khan M.K.I."/>
        </authorList>
    </citation>
    <scope>NUCLEOTIDE SEQUENCE [LARGE SCALE GENOMIC DNA]</scope>
</reference>
<dbReference type="AlphaFoldDB" id="A0A8C2R9G1"/>
<sequence>MSWLEENVHKVLQAVDAGDPAVEACESRRKVLYQRAPRNIHRHVVLSEIKEAVAALPPDVTTQSVLGFDPLPPLDTIYSYVRPERLSPVSHGNTIALFFRSLLPSYTVEVCGVSPRGTSLRLGIGPGGPAQVSLVSTGGATRGWGAWGSAP</sequence>
<dbReference type="PANTHER" id="PTHR22684">
    <property type="entry name" value="NULP1-RELATED"/>
    <property type="match status" value="1"/>
</dbReference>
<reference evidence="1" key="2">
    <citation type="submission" date="2025-08" db="UniProtKB">
        <authorList>
            <consortium name="Ensembl"/>
        </authorList>
    </citation>
    <scope>IDENTIFICATION</scope>
</reference>
<dbReference type="GO" id="GO:1990112">
    <property type="term" value="C:RQC complex"/>
    <property type="evidence" value="ECO:0007669"/>
    <property type="project" value="TreeGrafter"/>
</dbReference>